<dbReference type="InterPro" id="IPR001789">
    <property type="entry name" value="Sig_transdc_resp-reg_receiver"/>
</dbReference>
<dbReference type="OrthoDB" id="291953at2"/>
<dbReference type="Proteomes" id="UP000214646">
    <property type="component" value="Unassembled WGS sequence"/>
</dbReference>
<name>A0A225DPV3_9BACT</name>
<dbReference type="SMART" id="SM00448">
    <property type="entry name" value="REC"/>
    <property type="match status" value="1"/>
</dbReference>
<evidence type="ECO:0000259" key="2">
    <source>
        <dbReference type="PROSITE" id="PS50110"/>
    </source>
</evidence>
<proteinExistence type="predicted"/>
<evidence type="ECO:0000313" key="4">
    <source>
        <dbReference type="Proteomes" id="UP000214646"/>
    </source>
</evidence>
<dbReference type="CDD" id="cd00156">
    <property type="entry name" value="REC"/>
    <property type="match status" value="1"/>
</dbReference>
<sequence>MTTADAPAPRGLMVCDDLIFTSKVTTTARAAGLVVTQARSAEAALRAAGNTVPTCVIVDIHNPGLDLPAFLTALRAVCPVPPRVIAYGSHVDTDALKAARRAGCDRVMPRSQFVGELEAGLREWLGVHSG</sequence>
<reference evidence="4" key="1">
    <citation type="submission" date="2017-06" db="EMBL/GenBank/DDBJ databases">
        <title>Genome analysis of Fimbriiglobus ruber SP5, the first member of the order Planctomycetales with confirmed chitinolytic capability.</title>
        <authorList>
            <person name="Ravin N.V."/>
            <person name="Rakitin A.L."/>
            <person name="Ivanova A.A."/>
            <person name="Beletsky A.V."/>
            <person name="Kulichevskaya I.S."/>
            <person name="Mardanov A.V."/>
            <person name="Dedysh S.N."/>
        </authorList>
    </citation>
    <scope>NUCLEOTIDE SEQUENCE [LARGE SCALE GENOMIC DNA]</scope>
    <source>
        <strain evidence="4">SP5</strain>
    </source>
</reference>
<dbReference type="GO" id="GO:0000160">
    <property type="term" value="P:phosphorelay signal transduction system"/>
    <property type="evidence" value="ECO:0007669"/>
    <property type="project" value="InterPro"/>
</dbReference>
<protein>
    <recommendedName>
        <fullName evidence="2">Response regulatory domain-containing protein</fullName>
    </recommendedName>
</protein>
<dbReference type="SUPFAM" id="SSF52172">
    <property type="entry name" value="CheY-like"/>
    <property type="match status" value="1"/>
</dbReference>
<accession>A0A225DPV3</accession>
<comment type="caution">
    <text evidence="3">The sequence shown here is derived from an EMBL/GenBank/DDBJ whole genome shotgun (WGS) entry which is preliminary data.</text>
</comment>
<dbReference type="InterPro" id="IPR011006">
    <property type="entry name" value="CheY-like_superfamily"/>
</dbReference>
<dbReference type="RefSeq" id="WP_088254262.1">
    <property type="nucleotide sequence ID" value="NZ_NIDE01000004.1"/>
</dbReference>
<keyword evidence="4" id="KW-1185">Reference proteome</keyword>
<keyword evidence="1" id="KW-0597">Phosphoprotein</keyword>
<gene>
    <name evidence="3" type="ORF">FRUB_03021</name>
</gene>
<dbReference type="AlphaFoldDB" id="A0A225DPV3"/>
<organism evidence="3 4">
    <name type="scientific">Fimbriiglobus ruber</name>
    <dbReference type="NCBI Taxonomy" id="1908690"/>
    <lineage>
        <taxon>Bacteria</taxon>
        <taxon>Pseudomonadati</taxon>
        <taxon>Planctomycetota</taxon>
        <taxon>Planctomycetia</taxon>
        <taxon>Gemmatales</taxon>
        <taxon>Gemmataceae</taxon>
        <taxon>Fimbriiglobus</taxon>
    </lineage>
</organism>
<dbReference type="EMBL" id="NIDE01000004">
    <property type="protein sequence ID" value="OWK43422.1"/>
    <property type="molecule type" value="Genomic_DNA"/>
</dbReference>
<dbReference type="Gene3D" id="3.40.50.2300">
    <property type="match status" value="1"/>
</dbReference>
<dbReference type="PROSITE" id="PS50110">
    <property type="entry name" value="RESPONSE_REGULATORY"/>
    <property type="match status" value="1"/>
</dbReference>
<evidence type="ECO:0000313" key="3">
    <source>
        <dbReference type="EMBL" id="OWK43422.1"/>
    </source>
</evidence>
<evidence type="ECO:0000256" key="1">
    <source>
        <dbReference type="PROSITE-ProRule" id="PRU00169"/>
    </source>
</evidence>
<feature type="modified residue" description="4-aspartylphosphate" evidence="1">
    <location>
        <position position="59"/>
    </location>
</feature>
<feature type="domain" description="Response regulatory" evidence="2">
    <location>
        <begin position="10"/>
        <end position="125"/>
    </location>
</feature>